<feature type="domain" description="DOMON" evidence="10">
    <location>
        <begin position="31"/>
        <end position="153"/>
    </location>
</feature>
<organism evidence="12 13">
    <name type="scientific">Trematosphaeria pertusa</name>
    <dbReference type="NCBI Taxonomy" id="390896"/>
    <lineage>
        <taxon>Eukaryota</taxon>
        <taxon>Fungi</taxon>
        <taxon>Dikarya</taxon>
        <taxon>Ascomycota</taxon>
        <taxon>Pezizomycotina</taxon>
        <taxon>Dothideomycetes</taxon>
        <taxon>Pleosporomycetidae</taxon>
        <taxon>Pleosporales</taxon>
        <taxon>Massarineae</taxon>
        <taxon>Trematosphaeriaceae</taxon>
        <taxon>Trematosphaeria</taxon>
    </lineage>
</organism>
<dbReference type="PANTHER" id="PTHR47797:SF1">
    <property type="entry name" value="CYTOCHROME B561 DOMAIN-CONTAINING PROTEIN-RELATED"/>
    <property type="match status" value="1"/>
</dbReference>
<feature type="transmembrane region" description="Helical" evidence="8">
    <location>
        <begin position="307"/>
        <end position="329"/>
    </location>
</feature>
<keyword evidence="4" id="KW-0249">Electron transport</keyword>
<dbReference type="SUPFAM" id="SSF49344">
    <property type="entry name" value="CBD9-like"/>
    <property type="match status" value="1"/>
</dbReference>
<protein>
    <submittedName>
        <fullName evidence="12">Iron reductase domain protein</fullName>
    </submittedName>
</protein>
<dbReference type="GO" id="GO:0016020">
    <property type="term" value="C:membrane"/>
    <property type="evidence" value="ECO:0007669"/>
    <property type="project" value="UniProtKB-SubCell"/>
</dbReference>
<dbReference type="AlphaFoldDB" id="A0A6A6IHX4"/>
<keyword evidence="13" id="KW-1185">Reference proteome</keyword>
<feature type="transmembrane region" description="Helical" evidence="8">
    <location>
        <begin position="410"/>
        <end position="432"/>
    </location>
</feature>
<feature type="transmembrane region" description="Helical" evidence="8">
    <location>
        <begin position="375"/>
        <end position="398"/>
    </location>
</feature>
<dbReference type="EMBL" id="ML987195">
    <property type="protein sequence ID" value="KAF2249153.1"/>
    <property type="molecule type" value="Genomic_DNA"/>
</dbReference>
<feature type="compositionally biased region" description="Low complexity" evidence="7">
    <location>
        <begin position="208"/>
        <end position="221"/>
    </location>
</feature>
<keyword evidence="6 8" id="KW-0472">Membrane</keyword>
<keyword evidence="2" id="KW-0813">Transport</keyword>
<evidence type="ECO:0000256" key="5">
    <source>
        <dbReference type="ARBA" id="ARBA00022989"/>
    </source>
</evidence>
<gene>
    <name evidence="12" type="ORF">BU26DRAFT_313094</name>
</gene>
<evidence type="ECO:0000313" key="13">
    <source>
        <dbReference type="Proteomes" id="UP000800094"/>
    </source>
</evidence>
<feature type="chain" id="PRO_5025580797" evidence="9">
    <location>
        <begin position="23"/>
        <end position="505"/>
    </location>
</feature>
<evidence type="ECO:0000256" key="6">
    <source>
        <dbReference type="ARBA" id="ARBA00023136"/>
    </source>
</evidence>
<dbReference type="CDD" id="cd08760">
    <property type="entry name" value="Cyt_b561_FRRS1_like"/>
    <property type="match status" value="1"/>
</dbReference>
<evidence type="ECO:0000313" key="12">
    <source>
        <dbReference type="EMBL" id="KAF2249153.1"/>
    </source>
</evidence>
<sequence length="505" mass="53582">MRSMRRSTVAAGLLALASRAWAQVASVCPSDDVCFKLNIPDSTASSGDGDIFFQISAPSDYEWVALGQGDSMSGSNIFVVYTASDSNVTVSPRLGTGHQMPNFNGDAQVTLLEGSSVSGGKMTANVKCSNCNSWSGGTADFTSGSGNWIYAYKSSGGPKDSTDQSASISQHNERDAFSWDYASAKGGSSANPLVNSAPSGTGTGSGGASVTSCVPRPTSTGSGSGSASGSGSGTPTTATDDDDTQTQTLPPWATGTGRRFGPPREKRHEKRQDDVNYCDDNSNSNSNNNAGFTPLHSGGGANQTKMLIAHGTMAALAFVIFFPVGAIAIRLASFTGLIWFHAAFQAFAYLIYIIAFGLGVYIAKDYDLLDEYHPVIGIVVFILLFFQPILGCMHHVLFKKYQTRTFWSYAHLWLGRIVITLGIINGGLGFKLADTMGMGSKSGMIAYSVVAALMWSAWAIASIIGERRRKTAARNAPPKYTDSPPVETRQRADIPHPEQGHYAPR</sequence>
<feature type="compositionally biased region" description="Basic and acidic residues" evidence="7">
    <location>
        <begin position="262"/>
        <end position="274"/>
    </location>
</feature>
<proteinExistence type="predicted"/>
<dbReference type="InterPro" id="IPR006593">
    <property type="entry name" value="Cyt_b561/ferric_Rdtase_TM"/>
</dbReference>
<evidence type="ECO:0000256" key="9">
    <source>
        <dbReference type="SAM" id="SignalP"/>
    </source>
</evidence>
<feature type="compositionally biased region" description="Basic and acidic residues" evidence="7">
    <location>
        <begin position="488"/>
        <end position="499"/>
    </location>
</feature>
<evidence type="ECO:0000259" key="10">
    <source>
        <dbReference type="PROSITE" id="PS50836"/>
    </source>
</evidence>
<dbReference type="Proteomes" id="UP000800094">
    <property type="component" value="Unassembled WGS sequence"/>
</dbReference>
<feature type="transmembrane region" description="Helical" evidence="8">
    <location>
        <begin position="336"/>
        <end position="363"/>
    </location>
</feature>
<feature type="compositionally biased region" description="Gly residues" evidence="7">
    <location>
        <begin position="222"/>
        <end position="232"/>
    </location>
</feature>
<keyword evidence="3 8" id="KW-0812">Transmembrane</keyword>
<evidence type="ECO:0000256" key="7">
    <source>
        <dbReference type="SAM" id="MobiDB-lite"/>
    </source>
</evidence>
<feature type="region of interest" description="Disordered" evidence="7">
    <location>
        <begin position="471"/>
        <end position="505"/>
    </location>
</feature>
<dbReference type="RefSeq" id="XP_033684157.1">
    <property type="nucleotide sequence ID" value="XM_033821947.1"/>
</dbReference>
<dbReference type="PROSITE" id="PS50836">
    <property type="entry name" value="DOMON"/>
    <property type="match status" value="1"/>
</dbReference>
<comment type="subcellular location">
    <subcellularLocation>
        <location evidence="1">Membrane</location>
    </subcellularLocation>
</comment>
<evidence type="ECO:0000256" key="2">
    <source>
        <dbReference type="ARBA" id="ARBA00022448"/>
    </source>
</evidence>
<feature type="transmembrane region" description="Helical" evidence="8">
    <location>
        <begin position="444"/>
        <end position="464"/>
    </location>
</feature>
<dbReference type="GeneID" id="54575277"/>
<keyword evidence="5 8" id="KW-1133">Transmembrane helix</keyword>
<feature type="region of interest" description="Disordered" evidence="7">
    <location>
        <begin position="183"/>
        <end position="295"/>
    </location>
</feature>
<dbReference type="Pfam" id="PF16010">
    <property type="entry name" value="CDH-cyt"/>
    <property type="match status" value="1"/>
</dbReference>
<accession>A0A6A6IHX4</accession>
<dbReference type="PANTHER" id="PTHR47797">
    <property type="entry name" value="DEHYDROGENASE, PUTATIVE (AFU_ORTHOLOGUE AFUA_8G05805)-RELATED"/>
    <property type="match status" value="1"/>
</dbReference>
<feature type="signal peptide" evidence="9">
    <location>
        <begin position="1"/>
        <end position="22"/>
    </location>
</feature>
<name>A0A6A6IHX4_9PLEO</name>
<dbReference type="PROSITE" id="PS50939">
    <property type="entry name" value="CYTOCHROME_B561"/>
    <property type="match status" value="1"/>
</dbReference>
<evidence type="ECO:0000256" key="3">
    <source>
        <dbReference type="ARBA" id="ARBA00022692"/>
    </source>
</evidence>
<dbReference type="Gene3D" id="2.60.40.1210">
    <property type="entry name" value="Cellobiose dehydrogenase, cytochrome domain"/>
    <property type="match status" value="1"/>
</dbReference>
<dbReference type="SMART" id="SM00665">
    <property type="entry name" value="B561"/>
    <property type="match status" value="1"/>
</dbReference>
<dbReference type="SMART" id="SM00664">
    <property type="entry name" value="DoH"/>
    <property type="match status" value="1"/>
</dbReference>
<dbReference type="InterPro" id="IPR005018">
    <property type="entry name" value="DOMON_domain"/>
</dbReference>
<evidence type="ECO:0000259" key="11">
    <source>
        <dbReference type="PROSITE" id="PS50939"/>
    </source>
</evidence>
<evidence type="ECO:0000256" key="8">
    <source>
        <dbReference type="SAM" id="Phobius"/>
    </source>
</evidence>
<evidence type="ECO:0000256" key="1">
    <source>
        <dbReference type="ARBA" id="ARBA00004370"/>
    </source>
</evidence>
<evidence type="ECO:0000256" key="4">
    <source>
        <dbReference type="ARBA" id="ARBA00022982"/>
    </source>
</evidence>
<dbReference type="InterPro" id="IPR015920">
    <property type="entry name" value="Cellobiose_DH-like_cyt"/>
</dbReference>
<dbReference type="CDD" id="cd09630">
    <property type="entry name" value="CDH_like_cytochrome"/>
    <property type="match status" value="1"/>
</dbReference>
<keyword evidence="9" id="KW-0732">Signal</keyword>
<feature type="domain" description="Cytochrome b561" evidence="11">
    <location>
        <begin position="277"/>
        <end position="467"/>
    </location>
</feature>
<dbReference type="OrthoDB" id="19261at2759"/>
<dbReference type="Gene3D" id="1.20.120.1770">
    <property type="match status" value="1"/>
</dbReference>
<reference evidence="12" key="1">
    <citation type="journal article" date="2020" name="Stud. Mycol.">
        <title>101 Dothideomycetes genomes: a test case for predicting lifestyles and emergence of pathogens.</title>
        <authorList>
            <person name="Haridas S."/>
            <person name="Albert R."/>
            <person name="Binder M."/>
            <person name="Bloem J."/>
            <person name="Labutti K."/>
            <person name="Salamov A."/>
            <person name="Andreopoulos B."/>
            <person name="Baker S."/>
            <person name="Barry K."/>
            <person name="Bills G."/>
            <person name="Bluhm B."/>
            <person name="Cannon C."/>
            <person name="Castanera R."/>
            <person name="Culley D."/>
            <person name="Daum C."/>
            <person name="Ezra D."/>
            <person name="Gonzalez J."/>
            <person name="Henrissat B."/>
            <person name="Kuo A."/>
            <person name="Liang C."/>
            <person name="Lipzen A."/>
            <person name="Lutzoni F."/>
            <person name="Magnuson J."/>
            <person name="Mondo S."/>
            <person name="Nolan M."/>
            <person name="Ohm R."/>
            <person name="Pangilinan J."/>
            <person name="Park H.-J."/>
            <person name="Ramirez L."/>
            <person name="Alfaro M."/>
            <person name="Sun H."/>
            <person name="Tritt A."/>
            <person name="Yoshinaga Y."/>
            <person name="Zwiers L.-H."/>
            <person name="Turgeon B."/>
            <person name="Goodwin S."/>
            <person name="Spatafora J."/>
            <person name="Crous P."/>
            <person name="Grigoriev I."/>
        </authorList>
    </citation>
    <scope>NUCLEOTIDE SEQUENCE</scope>
    <source>
        <strain evidence="12">CBS 122368</strain>
    </source>
</reference>